<reference evidence="2" key="2">
    <citation type="submission" date="2015-01" db="EMBL/GenBank/DDBJ databases">
        <title>Evolutionary Origins and Diversification of the Mycorrhizal Mutualists.</title>
        <authorList>
            <consortium name="DOE Joint Genome Institute"/>
            <consortium name="Mycorrhizal Genomics Consortium"/>
            <person name="Kohler A."/>
            <person name="Kuo A."/>
            <person name="Nagy L.G."/>
            <person name="Floudas D."/>
            <person name="Copeland A."/>
            <person name="Barry K.W."/>
            <person name="Cichocki N."/>
            <person name="Veneault-Fourrey C."/>
            <person name="LaButti K."/>
            <person name="Lindquist E.A."/>
            <person name="Lipzen A."/>
            <person name="Lundell T."/>
            <person name="Morin E."/>
            <person name="Murat C."/>
            <person name="Riley R."/>
            <person name="Ohm R."/>
            <person name="Sun H."/>
            <person name="Tunlid A."/>
            <person name="Henrissat B."/>
            <person name="Grigoriev I.V."/>
            <person name="Hibbett D.S."/>
            <person name="Martin F."/>
        </authorList>
    </citation>
    <scope>NUCLEOTIDE SEQUENCE [LARGE SCALE GENOMIC DNA]</scope>
    <source>
        <strain evidence="2">LaAM-08-1</strain>
    </source>
</reference>
<protein>
    <submittedName>
        <fullName evidence="1">Glycoside hydrolase family 5 protein</fullName>
    </submittedName>
</protein>
<dbReference type="AlphaFoldDB" id="A0A0C9XTQ2"/>
<keyword evidence="2" id="KW-1185">Reference proteome</keyword>
<organism evidence="1 2">
    <name type="scientific">Laccaria amethystina LaAM-08-1</name>
    <dbReference type="NCBI Taxonomy" id="1095629"/>
    <lineage>
        <taxon>Eukaryota</taxon>
        <taxon>Fungi</taxon>
        <taxon>Dikarya</taxon>
        <taxon>Basidiomycota</taxon>
        <taxon>Agaricomycotina</taxon>
        <taxon>Agaricomycetes</taxon>
        <taxon>Agaricomycetidae</taxon>
        <taxon>Agaricales</taxon>
        <taxon>Agaricineae</taxon>
        <taxon>Hydnangiaceae</taxon>
        <taxon>Laccaria</taxon>
    </lineage>
</organism>
<name>A0A0C9XTQ2_9AGAR</name>
<dbReference type="Proteomes" id="UP000054477">
    <property type="component" value="Unassembled WGS sequence"/>
</dbReference>
<reference evidence="1 2" key="1">
    <citation type="submission" date="2014-04" db="EMBL/GenBank/DDBJ databases">
        <authorList>
            <consortium name="DOE Joint Genome Institute"/>
            <person name="Kuo A."/>
            <person name="Kohler A."/>
            <person name="Nagy L.G."/>
            <person name="Floudas D."/>
            <person name="Copeland A."/>
            <person name="Barry K.W."/>
            <person name="Cichocki N."/>
            <person name="Veneault-Fourrey C."/>
            <person name="LaButti K."/>
            <person name="Lindquist E.A."/>
            <person name="Lipzen A."/>
            <person name="Lundell T."/>
            <person name="Morin E."/>
            <person name="Murat C."/>
            <person name="Sun H."/>
            <person name="Tunlid A."/>
            <person name="Henrissat B."/>
            <person name="Grigoriev I.V."/>
            <person name="Hibbett D.S."/>
            <person name="Martin F."/>
            <person name="Nordberg H.P."/>
            <person name="Cantor M.N."/>
            <person name="Hua S.X."/>
        </authorList>
    </citation>
    <scope>NUCLEOTIDE SEQUENCE [LARGE SCALE GENOMIC DNA]</scope>
    <source>
        <strain evidence="1 2">LaAM-08-1</strain>
    </source>
</reference>
<dbReference type="STRING" id="1095629.A0A0C9XTQ2"/>
<dbReference type="OrthoDB" id="9971853at2759"/>
<accession>A0A0C9XTQ2</accession>
<keyword evidence="1" id="KW-0378">Hydrolase</keyword>
<sequence length="84" mass="9617">MQQMMNEPHRGYIQVPPLHAFDYNTNLHLSHVPSTSTTLLDTYKRKAWQPDGPTSGRCLKTTSAKTRLLERRSTGTRTFTTLLN</sequence>
<dbReference type="HOGENOM" id="CLU_2527832_0_0_1"/>
<evidence type="ECO:0000313" key="1">
    <source>
        <dbReference type="EMBL" id="KIK08331.1"/>
    </source>
</evidence>
<proteinExistence type="predicted"/>
<gene>
    <name evidence="1" type="ORF">K443DRAFT_672354</name>
</gene>
<dbReference type="GO" id="GO:0016787">
    <property type="term" value="F:hydrolase activity"/>
    <property type="evidence" value="ECO:0007669"/>
    <property type="project" value="UniProtKB-KW"/>
</dbReference>
<evidence type="ECO:0000313" key="2">
    <source>
        <dbReference type="Proteomes" id="UP000054477"/>
    </source>
</evidence>
<dbReference type="EMBL" id="KN838542">
    <property type="protein sequence ID" value="KIK08331.1"/>
    <property type="molecule type" value="Genomic_DNA"/>
</dbReference>